<feature type="transmembrane region" description="Helical" evidence="2">
    <location>
        <begin position="47"/>
        <end position="67"/>
    </location>
</feature>
<dbReference type="InterPro" id="IPR019734">
    <property type="entry name" value="TPR_rpt"/>
</dbReference>
<accession>A0A6L7HZ57</accession>
<keyword evidence="2" id="KW-0472">Membrane</keyword>
<dbReference type="EMBL" id="WRPA01000009">
    <property type="protein sequence ID" value="MXR69290.1"/>
    <property type="molecule type" value="Genomic_DNA"/>
</dbReference>
<dbReference type="AlphaFoldDB" id="A0A6L7HZ57"/>
<evidence type="ECO:0000256" key="1">
    <source>
        <dbReference type="PROSITE-ProRule" id="PRU00339"/>
    </source>
</evidence>
<evidence type="ECO:0000256" key="2">
    <source>
        <dbReference type="SAM" id="Phobius"/>
    </source>
</evidence>
<dbReference type="SUPFAM" id="SSF48452">
    <property type="entry name" value="TPR-like"/>
    <property type="match status" value="1"/>
</dbReference>
<keyword evidence="4" id="KW-1185">Reference proteome</keyword>
<feature type="repeat" description="TPR" evidence="1">
    <location>
        <begin position="212"/>
        <end position="245"/>
    </location>
</feature>
<sequence length="399" mass="43158">MVLAHQGAGMSVINTMLKDLDKRQQSHGLDELPVPPLQYRQAPRSRLPWLLLALLSLLLLASGYLVWDRYAALERTNLALQQDNQSLVQEIASGELKQSSVETSSSKETALAIGEEPAAIPSLEPSATVNTQSPAKVESTVDDSAEANVGVGAKPLAETIEEPKLDTKDSIEAKTVAKPQAIRVDQASDTKTVKANGSMAVTEVKLSPEALAEKRFSQGKSAQEGGQLSQAANDFSEAIRLKPALHGARQHLAALYYGQGQLGEAKTVLEQGLALYPQEIDYALMLARVLEAQGDSQGALAVLGKIPDDHLLAKQKWVLQSHLAQQASEFSLAEESYRRLARVEPTQAKWWMGLAYALDSQQKYTGAKQAYAQALSLPGLSQQASDFVQQRLAQLGDIE</sequence>
<organism evidence="3 4">
    <name type="scientific">Shewanella insulae</name>
    <dbReference type="NCBI Taxonomy" id="2681496"/>
    <lineage>
        <taxon>Bacteria</taxon>
        <taxon>Pseudomonadati</taxon>
        <taxon>Pseudomonadota</taxon>
        <taxon>Gammaproteobacteria</taxon>
        <taxon>Alteromonadales</taxon>
        <taxon>Shewanellaceae</taxon>
        <taxon>Shewanella</taxon>
    </lineage>
</organism>
<dbReference type="InterPro" id="IPR011990">
    <property type="entry name" value="TPR-like_helical_dom_sf"/>
</dbReference>
<reference evidence="3 4" key="1">
    <citation type="submission" date="2019-12" db="EMBL/GenBank/DDBJ databases">
        <title>Shewanella insulae sp. nov., isolated from a tidal flat.</title>
        <authorList>
            <person name="Yoon J.-H."/>
        </authorList>
    </citation>
    <scope>NUCLEOTIDE SEQUENCE [LARGE SCALE GENOMIC DNA]</scope>
    <source>
        <strain evidence="3 4">JBTF-M18</strain>
    </source>
</reference>
<proteinExistence type="predicted"/>
<name>A0A6L7HZ57_9GAMM</name>
<dbReference type="SMART" id="SM00028">
    <property type="entry name" value="TPR"/>
    <property type="match status" value="3"/>
</dbReference>
<gene>
    <name evidence="3" type="ORF">GNT65_11460</name>
</gene>
<dbReference type="Pfam" id="PF13432">
    <property type="entry name" value="TPR_16"/>
    <property type="match status" value="1"/>
</dbReference>
<dbReference type="Pfam" id="PF14559">
    <property type="entry name" value="TPR_19"/>
    <property type="match status" value="1"/>
</dbReference>
<dbReference type="PROSITE" id="PS50005">
    <property type="entry name" value="TPR"/>
    <property type="match status" value="1"/>
</dbReference>
<keyword evidence="2" id="KW-1133">Transmembrane helix</keyword>
<comment type="caution">
    <text evidence="3">The sequence shown here is derived from an EMBL/GenBank/DDBJ whole genome shotgun (WGS) entry which is preliminary data.</text>
</comment>
<protein>
    <submittedName>
        <fullName evidence="3">Tetratricopeptide repeat protein</fullName>
    </submittedName>
</protein>
<keyword evidence="1" id="KW-0802">TPR repeat</keyword>
<dbReference type="Gene3D" id="1.25.40.10">
    <property type="entry name" value="Tetratricopeptide repeat domain"/>
    <property type="match status" value="2"/>
</dbReference>
<evidence type="ECO:0000313" key="3">
    <source>
        <dbReference type="EMBL" id="MXR69290.1"/>
    </source>
</evidence>
<evidence type="ECO:0000313" key="4">
    <source>
        <dbReference type="Proteomes" id="UP000474778"/>
    </source>
</evidence>
<keyword evidence="2" id="KW-0812">Transmembrane</keyword>
<dbReference type="Proteomes" id="UP000474778">
    <property type="component" value="Unassembled WGS sequence"/>
</dbReference>